<dbReference type="RefSeq" id="WP_256305680.1">
    <property type="nucleotide sequence ID" value="NZ_JANHAW010000001.1"/>
</dbReference>
<evidence type="ECO:0000259" key="1">
    <source>
        <dbReference type="Pfam" id="PF12804"/>
    </source>
</evidence>
<accession>A0ABD6E2Z5</accession>
<dbReference type="InterPro" id="IPR025877">
    <property type="entry name" value="MobA-like_NTP_Trfase"/>
</dbReference>
<keyword evidence="2" id="KW-0808">Transferase</keyword>
<feature type="domain" description="MobA-like NTP transferase" evidence="1">
    <location>
        <begin position="7"/>
        <end position="166"/>
    </location>
</feature>
<evidence type="ECO:0000313" key="3">
    <source>
        <dbReference type="Proteomes" id="UP001597092"/>
    </source>
</evidence>
<comment type="caution">
    <text evidence="2">The sequence shown here is derived from an EMBL/GenBank/DDBJ whole genome shotgun (WGS) entry which is preliminary data.</text>
</comment>
<dbReference type="PANTHER" id="PTHR43777:SF1">
    <property type="entry name" value="MOLYBDENUM COFACTOR CYTIDYLYLTRANSFERASE"/>
    <property type="match status" value="1"/>
</dbReference>
<organism evidence="2 3">
    <name type="scientific">Halobellus litoreus</name>
    <dbReference type="NCBI Taxonomy" id="755310"/>
    <lineage>
        <taxon>Archaea</taxon>
        <taxon>Methanobacteriati</taxon>
        <taxon>Methanobacteriota</taxon>
        <taxon>Stenosarchaea group</taxon>
        <taxon>Halobacteria</taxon>
        <taxon>Halobacteriales</taxon>
        <taxon>Haloferacaceae</taxon>
        <taxon>Halobellus</taxon>
    </lineage>
</organism>
<dbReference type="PANTHER" id="PTHR43777">
    <property type="entry name" value="MOLYBDENUM COFACTOR CYTIDYLYLTRANSFERASE"/>
    <property type="match status" value="1"/>
</dbReference>
<dbReference type="Proteomes" id="UP001597092">
    <property type="component" value="Unassembled WGS sequence"/>
</dbReference>
<reference evidence="2 3" key="1">
    <citation type="journal article" date="2019" name="Int. J. Syst. Evol. Microbiol.">
        <title>The Global Catalogue of Microorganisms (GCM) 10K type strain sequencing project: providing services to taxonomists for standard genome sequencing and annotation.</title>
        <authorList>
            <consortium name="The Broad Institute Genomics Platform"/>
            <consortium name="The Broad Institute Genome Sequencing Center for Infectious Disease"/>
            <person name="Wu L."/>
            <person name="Ma J."/>
        </authorList>
    </citation>
    <scope>NUCLEOTIDE SEQUENCE [LARGE SCALE GENOMIC DNA]</scope>
    <source>
        <strain evidence="2 3">CGMCC 1.10387</strain>
    </source>
</reference>
<gene>
    <name evidence="2" type="ORF">ACFSAS_17345</name>
</gene>
<dbReference type="GO" id="GO:0016779">
    <property type="term" value="F:nucleotidyltransferase activity"/>
    <property type="evidence" value="ECO:0007669"/>
    <property type="project" value="UniProtKB-ARBA"/>
</dbReference>
<dbReference type="Gene3D" id="3.90.550.10">
    <property type="entry name" value="Spore Coat Polysaccharide Biosynthesis Protein SpsA, Chain A"/>
    <property type="match status" value="1"/>
</dbReference>
<name>A0ABD6E2Z5_9EURY</name>
<evidence type="ECO:0000313" key="2">
    <source>
        <dbReference type="EMBL" id="MFD1687362.1"/>
    </source>
</evidence>
<dbReference type="CDD" id="cd04182">
    <property type="entry name" value="GT_2_like_f"/>
    <property type="match status" value="1"/>
</dbReference>
<sequence>MAEDLVAAITAAGESTRMGGFPKPLLTFDGQRFVERLVDTYAGVGVEPVVVLGHEASEVRARADLSAATVRENPAYETGMLSSVRVAVEQAKERDATGVLLNPVDCPLTPPSVVETLAASVAGGGDVFVPTTDGGRGHPPLFASSAFDALLNAPEDRGARAVVRADDTDTREVPVDDERIFADVDTPSEYWDLVKRYEPI</sequence>
<dbReference type="InterPro" id="IPR029044">
    <property type="entry name" value="Nucleotide-diphossugar_trans"/>
</dbReference>
<protein>
    <submittedName>
        <fullName evidence="2">NTP transferase domain-containing protein</fullName>
    </submittedName>
</protein>
<proteinExistence type="predicted"/>
<keyword evidence="3" id="KW-1185">Reference proteome</keyword>
<dbReference type="SUPFAM" id="SSF53448">
    <property type="entry name" value="Nucleotide-diphospho-sugar transferases"/>
    <property type="match status" value="1"/>
</dbReference>
<dbReference type="EMBL" id="JBHUDP010000011">
    <property type="protein sequence ID" value="MFD1687362.1"/>
    <property type="molecule type" value="Genomic_DNA"/>
</dbReference>
<dbReference type="AlphaFoldDB" id="A0ABD6E2Z5"/>
<dbReference type="Pfam" id="PF12804">
    <property type="entry name" value="NTP_transf_3"/>
    <property type="match status" value="1"/>
</dbReference>